<dbReference type="AlphaFoldDB" id="A0A517T1X5"/>
<protein>
    <submittedName>
        <fullName evidence="2">Uncharacterized protein</fullName>
    </submittedName>
</protein>
<gene>
    <name evidence="2" type="ORF">SV7mr_49330</name>
</gene>
<dbReference type="Proteomes" id="UP000315003">
    <property type="component" value="Chromosome"/>
</dbReference>
<evidence type="ECO:0000313" key="3">
    <source>
        <dbReference type="Proteomes" id="UP000315003"/>
    </source>
</evidence>
<name>A0A517T1X5_9BACT</name>
<reference evidence="2 3" key="1">
    <citation type="submission" date="2019-02" db="EMBL/GenBank/DDBJ databases">
        <title>Deep-cultivation of Planctomycetes and their phenomic and genomic characterization uncovers novel biology.</title>
        <authorList>
            <person name="Wiegand S."/>
            <person name="Jogler M."/>
            <person name="Boedeker C."/>
            <person name="Pinto D."/>
            <person name="Vollmers J."/>
            <person name="Rivas-Marin E."/>
            <person name="Kohn T."/>
            <person name="Peeters S.H."/>
            <person name="Heuer A."/>
            <person name="Rast P."/>
            <person name="Oberbeckmann S."/>
            <person name="Bunk B."/>
            <person name="Jeske O."/>
            <person name="Meyerdierks A."/>
            <person name="Storesund J.E."/>
            <person name="Kallscheuer N."/>
            <person name="Luecker S."/>
            <person name="Lage O.M."/>
            <person name="Pohl T."/>
            <person name="Merkel B.J."/>
            <person name="Hornburger P."/>
            <person name="Mueller R.-W."/>
            <person name="Bruemmer F."/>
            <person name="Labrenz M."/>
            <person name="Spormann A.M."/>
            <person name="Op den Camp H."/>
            <person name="Overmann J."/>
            <person name="Amann R."/>
            <person name="Jetten M.S.M."/>
            <person name="Mascher T."/>
            <person name="Medema M.H."/>
            <person name="Devos D.P."/>
            <person name="Kaster A.-K."/>
            <person name="Ovreas L."/>
            <person name="Rohde M."/>
            <person name="Galperin M.Y."/>
            <person name="Jogler C."/>
        </authorList>
    </citation>
    <scope>NUCLEOTIDE SEQUENCE [LARGE SCALE GENOMIC DNA]</scope>
    <source>
        <strain evidence="2 3">SV_7m_r</strain>
    </source>
</reference>
<keyword evidence="3" id="KW-1185">Reference proteome</keyword>
<keyword evidence="1" id="KW-0175">Coiled coil</keyword>
<organism evidence="2 3">
    <name type="scientific">Stieleria bergensis</name>
    <dbReference type="NCBI Taxonomy" id="2528025"/>
    <lineage>
        <taxon>Bacteria</taxon>
        <taxon>Pseudomonadati</taxon>
        <taxon>Planctomycetota</taxon>
        <taxon>Planctomycetia</taxon>
        <taxon>Pirellulales</taxon>
        <taxon>Pirellulaceae</taxon>
        <taxon>Stieleria</taxon>
    </lineage>
</organism>
<accession>A0A517T1X5</accession>
<sequence length="118" mass="13402">MMRKRRPFHFTSFSLPGGVSYAASPIRKPYTRKGKKALFTQDDPDLVSQEFESSLDEYEAYPAEAKQRFLPVLANRINTRRALRELVLPEIAALASTLERIEKRLDAIESSIANDEAS</sequence>
<evidence type="ECO:0000313" key="2">
    <source>
        <dbReference type="EMBL" id="QDT62385.1"/>
    </source>
</evidence>
<feature type="coiled-coil region" evidence="1">
    <location>
        <begin position="91"/>
        <end position="118"/>
    </location>
</feature>
<evidence type="ECO:0000256" key="1">
    <source>
        <dbReference type="SAM" id="Coils"/>
    </source>
</evidence>
<proteinExistence type="predicted"/>
<dbReference type="EMBL" id="CP036272">
    <property type="protein sequence ID" value="QDT62385.1"/>
    <property type="molecule type" value="Genomic_DNA"/>
</dbReference>